<proteinExistence type="predicted"/>
<sequence length="126" mass="14907">MLLDREMKQIQQSLLVLGKERQSMKGLLRNMAPQGENLDRAALYSSLRKQSVIRRRISNLELDQGLKQQELASREKEKASVMTQRKQFYHQADKYKNLQQHVRKETRAALARQEESEVEEIIVWKK</sequence>
<dbReference type="EMBL" id="CABEEZ010000089">
    <property type="protein sequence ID" value="VTR36763.1"/>
    <property type="molecule type" value="Genomic_DNA"/>
</dbReference>
<organism evidence="1">
    <name type="scientific">Serratia fonticola</name>
    <dbReference type="NCBI Taxonomy" id="47917"/>
    <lineage>
        <taxon>Bacteria</taxon>
        <taxon>Pseudomonadati</taxon>
        <taxon>Pseudomonadota</taxon>
        <taxon>Gammaproteobacteria</taxon>
        <taxon>Enterobacterales</taxon>
        <taxon>Yersiniaceae</taxon>
        <taxon>Serratia</taxon>
    </lineage>
</organism>
<evidence type="ECO:0000313" key="1">
    <source>
        <dbReference type="EMBL" id="VTR36763.1"/>
    </source>
</evidence>
<dbReference type="Pfam" id="PF02090">
    <property type="entry name" value="SPAM"/>
    <property type="match status" value="1"/>
</dbReference>
<protein>
    <submittedName>
        <fullName evidence="1">Type III secretion system protein SpaM</fullName>
    </submittedName>
</protein>
<dbReference type="KEGG" id="sfw:WN53_18260"/>
<gene>
    <name evidence="1" type="ORF">NCTC12965_03973</name>
</gene>
<reference evidence="1" key="1">
    <citation type="submission" date="2019-05" db="EMBL/GenBank/DDBJ databases">
        <authorList>
            <consortium name="Pathogen Informatics"/>
        </authorList>
    </citation>
    <scope>NUCLEOTIDE SEQUENCE [LARGE SCALE GENOMIC DNA]</scope>
    <source>
        <strain evidence="1">NCTC12965</strain>
    </source>
</reference>
<dbReference type="InterPro" id="IPR002954">
    <property type="entry name" value="Salm_SPAgM"/>
</dbReference>
<accession>A0A0F7D2K8</accession>
<name>A0A0F7D2K8_SERFO</name>
<dbReference type="AlphaFoldDB" id="A0A0F7D2K8"/>